<evidence type="ECO:0000259" key="1">
    <source>
        <dbReference type="Pfam" id="PF06985"/>
    </source>
</evidence>
<proteinExistence type="predicted"/>
<dbReference type="AlphaFoldDB" id="A0A9W8TPW0"/>
<reference evidence="2" key="1">
    <citation type="submission" date="2022-07" db="EMBL/GenBank/DDBJ databases">
        <title>Genome Sequence of Xylaria arbuscula.</title>
        <authorList>
            <person name="Buettner E."/>
        </authorList>
    </citation>
    <scope>NUCLEOTIDE SEQUENCE</scope>
    <source>
        <strain evidence="2">VT107</strain>
    </source>
</reference>
<dbReference type="InterPro" id="IPR052895">
    <property type="entry name" value="HetReg/Transcr_Mod"/>
</dbReference>
<evidence type="ECO:0000313" key="3">
    <source>
        <dbReference type="Proteomes" id="UP001148614"/>
    </source>
</evidence>
<dbReference type="Proteomes" id="UP001148614">
    <property type="component" value="Unassembled WGS sequence"/>
</dbReference>
<organism evidence="2 3">
    <name type="scientific">Xylaria arbuscula</name>
    <dbReference type="NCBI Taxonomy" id="114810"/>
    <lineage>
        <taxon>Eukaryota</taxon>
        <taxon>Fungi</taxon>
        <taxon>Dikarya</taxon>
        <taxon>Ascomycota</taxon>
        <taxon>Pezizomycotina</taxon>
        <taxon>Sordariomycetes</taxon>
        <taxon>Xylariomycetidae</taxon>
        <taxon>Xylariales</taxon>
        <taxon>Xylariaceae</taxon>
        <taxon>Xylaria</taxon>
    </lineage>
</organism>
<name>A0A9W8TPW0_9PEZI</name>
<feature type="domain" description="Heterokaryon incompatibility" evidence="1">
    <location>
        <begin position="3"/>
        <end position="161"/>
    </location>
</feature>
<gene>
    <name evidence="2" type="ORF">NPX13_g1699</name>
</gene>
<protein>
    <recommendedName>
        <fullName evidence="1">Heterokaryon incompatibility domain-containing protein</fullName>
    </recommendedName>
</protein>
<dbReference type="PANTHER" id="PTHR24148:SF64">
    <property type="entry name" value="HETEROKARYON INCOMPATIBILITY DOMAIN-CONTAINING PROTEIN"/>
    <property type="match status" value="1"/>
</dbReference>
<dbReference type="VEuPathDB" id="FungiDB:F4678DRAFT_459732"/>
<comment type="caution">
    <text evidence="2">The sequence shown here is derived from an EMBL/GenBank/DDBJ whole genome shotgun (WGS) entry which is preliminary data.</text>
</comment>
<keyword evidence="3" id="KW-1185">Reference proteome</keyword>
<dbReference type="EMBL" id="JANPWZ010000160">
    <property type="protein sequence ID" value="KAJ3578873.1"/>
    <property type="molecule type" value="Genomic_DNA"/>
</dbReference>
<dbReference type="Pfam" id="PF06985">
    <property type="entry name" value="HET"/>
    <property type="match status" value="1"/>
</dbReference>
<dbReference type="InterPro" id="IPR010730">
    <property type="entry name" value="HET"/>
</dbReference>
<sequence length="485" mass="55087">MEYEAVSYTWDHSDESLHSIEVHEGTIRSFITISPSLYRLLMDLRYPRNDRILWIDAICIDQHHIGERNHQVQQMATIYGQAYCVLVWLGTSTPEIDLAMTSLSKYQKFCRDMKWMPQDLAIDAKANIRERNLQNQNGPSYSGMVQLFNRPWFRRVWVLQEVRNAQRTSIYCGKHSVSSALFCSAPILFGIDVDPHCQAVLDLMPGSPARSNKQPPSQELLTLLQQFRKAQATVEHDHIYALLGLSPDQKILHVSYEKPISQVISEVVCHTCQFDVAGLPLYSSIFEFQADLDKLQERVLERLAKNGHAATLKNIFREHSDKIFATEKIMIAAAQSEEKVLELMIKQFGQSSITKNVVIAVLQNRALSATPFKLIEGLAEGFMVDNKAWGTLIHQIRNNKRYLGCLNASITDAEVRALRRQLGDGEYIELILRKVNFPASPEELILIAIHLETPAITHLLLCCEGIKKLFGNAQSYTHKGAVSQE</sequence>
<dbReference type="PANTHER" id="PTHR24148">
    <property type="entry name" value="ANKYRIN REPEAT DOMAIN-CONTAINING PROTEIN 39 HOMOLOG-RELATED"/>
    <property type="match status" value="1"/>
</dbReference>
<accession>A0A9W8TPW0</accession>
<evidence type="ECO:0000313" key="2">
    <source>
        <dbReference type="EMBL" id="KAJ3578873.1"/>
    </source>
</evidence>